<dbReference type="PANTHER" id="PTHR42769:SF3">
    <property type="entry name" value="SUPEROXIDE DISMUTASE [FE] 2, CHLOROPLASTIC"/>
    <property type="match status" value="1"/>
</dbReference>
<dbReference type="PIRSF" id="PIRSF000349">
    <property type="entry name" value="SODismutase"/>
    <property type="match status" value="1"/>
</dbReference>
<evidence type="ECO:0000256" key="5">
    <source>
        <dbReference type="PIRSR" id="PIRSR000349-1"/>
    </source>
</evidence>
<name>A0A8K0AIB2_ANDGO</name>
<sequence>MLGRRLLSRGVHTLPKLPFPLENGVGAVISAKQLDFHYNKHHAAYVTRANTLIKGTQWESKTLEQTIIGTGRDASQAAIFNNTAQIWNHTFYWNSLTPSANTDMPAVVKTRLEESFGSVDAFKQKFSESALALFGSGWTWLVEDKGKLNIVNTSNAGNPMVEGKIPLLTVDVWEHAYYLDHQNRRVDYVNEWWKHVNWKFVSENLAK</sequence>
<feature type="binding site" evidence="5">
    <location>
        <position position="89"/>
    </location>
    <ligand>
        <name>Mn(2+)</name>
        <dbReference type="ChEBI" id="CHEBI:29035"/>
    </ligand>
</feature>
<evidence type="ECO:0000256" key="1">
    <source>
        <dbReference type="ARBA" id="ARBA00008714"/>
    </source>
</evidence>
<keyword evidence="3 5" id="KW-0479">Metal-binding</keyword>
<comment type="similarity">
    <text evidence="1 6">Belongs to the iron/manganese superoxide dismutase family.</text>
</comment>
<proteinExistence type="inferred from homology"/>
<dbReference type="InterPro" id="IPR001189">
    <property type="entry name" value="Mn/Fe_SOD"/>
</dbReference>
<comment type="function">
    <text evidence="6">Destroys radicals which are normally produced within the cells and which are toxic to biological systems.</text>
</comment>
<dbReference type="Proteomes" id="UP000799049">
    <property type="component" value="Unassembled WGS sequence"/>
</dbReference>
<dbReference type="Pfam" id="PF00081">
    <property type="entry name" value="Sod_Fe_N"/>
    <property type="match status" value="1"/>
</dbReference>
<protein>
    <recommendedName>
        <fullName evidence="2 6">Superoxide dismutase</fullName>
        <ecNumber evidence="2 6">1.15.1.1</ecNumber>
    </recommendedName>
</protein>
<evidence type="ECO:0000256" key="3">
    <source>
        <dbReference type="ARBA" id="ARBA00022723"/>
    </source>
</evidence>
<organism evidence="9 10">
    <name type="scientific">Andalucia godoyi</name>
    <name type="common">Flagellate</name>
    <dbReference type="NCBI Taxonomy" id="505711"/>
    <lineage>
        <taxon>Eukaryota</taxon>
        <taxon>Discoba</taxon>
        <taxon>Jakobida</taxon>
        <taxon>Andalucina</taxon>
        <taxon>Andaluciidae</taxon>
        <taxon>Andalucia</taxon>
    </lineage>
</organism>
<dbReference type="InterPro" id="IPR036314">
    <property type="entry name" value="SOD_C_sf"/>
</dbReference>
<feature type="domain" description="Manganese/iron superoxide dismutase C-terminal" evidence="8">
    <location>
        <begin position="108"/>
        <end position="203"/>
    </location>
</feature>
<keyword evidence="4 6" id="KW-0560">Oxidoreductase</keyword>
<feature type="binding site" evidence="5">
    <location>
        <position position="171"/>
    </location>
    <ligand>
        <name>Mn(2+)</name>
        <dbReference type="ChEBI" id="CHEBI:29035"/>
    </ligand>
</feature>
<comment type="catalytic activity">
    <reaction evidence="6">
        <text>2 superoxide + 2 H(+) = H2O2 + O2</text>
        <dbReference type="Rhea" id="RHEA:20696"/>
        <dbReference type="ChEBI" id="CHEBI:15378"/>
        <dbReference type="ChEBI" id="CHEBI:15379"/>
        <dbReference type="ChEBI" id="CHEBI:16240"/>
        <dbReference type="ChEBI" id="CHEBI:18421"/>
        <dbReference type="EC" id="1.15.1.1"/>
    </reaction>
</comment>
<keyword evidence="10" id="KW-1185">Reference proteome</keyword>
<dbReference type="InterPro" id="IPR019831">
    <property type="entry name" value="Mn/Fe_SOD_N"/>
</dbReference>
<evidence type="ECO:0000313" key="9">
    <source>
        <dbReference type="EMBL" id="KAF0852490.1"/>
    </source>
</evidence>
<evidence type="ECO:0000256" key="2">
    <source>
        <dbReference type="ARBA" id="ARBA00012682"/>
    </source>
</evidence>
<dbReference type="GO" id="GO:0004784">
    <property type="term" value="F:superoxide dismutase activity"/>
    <property type="evidence" value="ECO:0007669"/>
    <property type="project" value="UniProtKB-EC"/>
</dbReference>
<reference evidence="9" key="1">
    <citation type="submission" date="2019-09" db="EMBL/GenBank/DDBJ databases">
        <title>The Mitochondrial Proteome of the Jakobid, Andalucia godoyi, a Protist With the Most Gene-Rich and Bacteria-Like Mitochondrial Genome.</title>
        <authorList>
            <person name="Gray M.W."/>
            <person name="Burger G."/>
            <person name="Derelle R."/>
            <person name="Klimes V."/>
            <person name="Leger M."/>
            <person name="Sarrasin M."/>
            <person name="Vlcek C."/>
            <person name="Roger A.J."/>
            <person name="Elias M."/>
            <person name="Lang B.F."/>
        </authorList>
    </citation>
    <scope>NUCLEOTIDE SEQUENCE</scope>
    <source>
        <strain evidence="9">And28</strain>
    </source>
</reference>
<accession>A0A8K0AIB2</accession>
<dbReference type="AlphaFoldDB" id="A0A8K0AIB2"/>
<dbReference type="Pfam" id="PF02777">
    <property type="entry name" value="Sod_Fe_C"/>
    <property type="match status" value="1"/>
</dbReference>
<evidence type="ECO:0000256" key="4">
    <source>
        <dbReference type="ARBA" id="ARBA00023002"/>
    </source>
</evidence>
<dbReference type="Gene3D" id="1.10.287.990">
    <property type="entry name" value="Fe,Mn superoxide dismutase (SOD) domain"/>
    <property type="match status" value="1"/>
</dbReference>
<dbReference type="EC" id="1.15.1.1" evidence="2 6"/>
<evidence type="ECO:0000259" key="7">
    <source>
        <dbReference type="Pfam" id="PF00081"/>
    </source>
</evidence>
<feature type="binding site" evidence="5">
    <location>
        <position position="175"/>
    </location>
    <ligand>
        <name>Mn(2+)</name>
        <dbReference type="ChEBI" id="CHEBI:29035"/>
    </ligand>
</feature>
<dbReference type="PROSITE" id="PS00088">
    <property type="entry name" value="SOD_MN"/>
    <property type="match status" value="1"/>
</dbReference>
<feature type="binding site" evidence="5">
    <location>
        <position position="37"/>
    </location>
    <ligand>
        <name>Mn(2+)</name>
        <dbReference type="ChEBI" id="CHEBI:29035"/>
    </ligand>
</feature>
<evidence type="ECO:0000256" key="6">
    <source>
        <dbReference type="RuleBase" id="RU000414"/>
    </source>
</evidence>
<dbReference type="SUPFAM" id="SSF46609">
    <property type="entry name" value="Fe,Mn superoxide dismutase (SOD), N-terminal domain"/>
    <property type="match status" value="1"/>
</dbReference>
<feature type="domain" description="Manganese/iron superoxide dismutase N-terminal" evidence="7">
    <location>
        <begin position="12"/>
        <end position="96"/>
    </location>
</feature>
<dbReference type="GO" id="GO:0046872">
    <property type="term" value="F:metal ion binding"/>
    <property type="evidence" value="ECO:0007669"/>
    <property type="project" value="UniProtKB-KW"/>
</dbReference>
<evidence type="ECO:0000259" key="8">
    <source>
        <dbReference type="Pfam" id="PF02777"/>
    </source>
</evidence>
<dbReference type="EMBL" id="VRVR01000033">
    <property type="protein sequence ID" value="KAF0852490.1"/>
    <property type="molecule type" value="Genomic_DNA"/>
</dbReference>
<dbReference type="SUPFAM" id="SSF54719">
    <property type="entry name" value="Fe,Mn superoxide dismutase (SOD), C-terminal domain"/>
    <property type="match status" value="1"/>
</dbReference>
<evidence type="ECO:0000313" key="10">
    <source>
        <dbReference type="Proteomes" id="UP000799049"/>
    </source>
</evidence>
<dbReference type="InterPro" id="IPR019832">
    <property type="entry name" value="Mn/Fe_SOD_C"/>
</dbReference>
<dbReference type="Gene3D" id="3.55.40.20">
    <property type="entry name" value="Iron/manganese superoxide dismutase, C-terminal domain"/>
    <property type="match status" value="1"/>
</dbReference>
<dbReference type="InterPro" id="IPR019833">
    <property type="entry name" value="Mn/Fe_SOD_BS"/>
</dbReference>
<gene>
    <name evidence="9" type="ORF">ANDGO_06438</name>
</gene>
<comment type="caution">
    <text evidence="9">The sequence shown here is derived from an EMBL/GenBank/DDBJ whole genome shotgun (WGS) entry which is preliminary data.</text>
</comment>
<dbReference type="PRINTS" id="PR01703">
    <property type="entry name" value="MNSODISMTASE"/>
</dbReference>
<dbReference type="OrthoDB" id="239262at2759"/>
<dbReference type="FunFam" id="3.55.40.20:FF:000004">
    <property type="entry name" value="Superoxide dismutase [Fe]"/>
    <property type="match status" value="1"/>
</dbReference>
<dbReference type="InterPro" id="IPR036324">
    <property type="entry name" value="Mn/Fe_SOD_N_sf"/>
</dbReference>
<dbReference type="PANTHER" id="PTHR42769">
    <property type="entry name" value="SUPEROXIDE DISMUTASE"/>
    <property type="match status" value="1"/>
</dbReference>